<accession>A0A438GGP5</accession>
<dbReference type="PANTHER" id="PTHR34222:SF37">
    <property type="entry name" value="RETROTRANSPOSON GAG DOMAIN-CONTAINING PROTEIN"/>
    <property type="match status" value="1"/>
</dbReference>
<comment type="caution">
    <text evidence="1">The sequence shown here is derived from an EMBL/GenBank/DDBJ whole genome shotgun (WGS) entry which is preliminary data.</text>
</comment>
<gene>
    <name evidence="1" type="ORF">CK203_060938</name>
</gene>
<organism evidence="1 2">
    <name type="scientific">Vitis vinifera</name>
    <name type="common">Grape</name>
    <dbReference type="NCBI Taxonomy" id="29760"/>
    <lineage>
        <taxon>Eukaryota</taxon>
        <taxon>Viridiplantae</taxon>
        <taxon>Streptophyta</taxon>
        <taxon>Embryophyta</taxon>
        <taxon>Tracheophyta</taxon>
        <taxon>Spermatophyta</taxon>
        <taxon>Magnoliopsida</taxon>
        <taxon>eudicotyledons</taxon>
        <taxon>Gunneridae</taxon>
        <taxon>Pentapetalae</taxon>
        <taxon>rosids</taxon>
        <taxon>Vitales</taxon>
        <taxon>Vitaceae</taxon>
        <taxon>Viteae</taxon>
        <taxon>Vitis</taxon>
    </lineage>
</organism>
<sequence length="196" mass="21847">MSDRSEIIQSSNFAPNLTNINPSVEYQNLQNPFKLNGCNYLVWSQLINGTCIFLMKARDIWETIRQTYSKVRGAAKTKIGATKVLGKEDLPPLNEVFSIIRAKGGGRSVMLHTPTTEGSALVPMKPNSKLLNNNYGGSQVSRSPINKDGLWCVYCKKLRQTKEACWKLHGNLQSFNRGNGNQYAPYGQRNGQAHIA</sequence>
<evidence type="ECO:0000313" key="2">
    <source>
        <dbReference type="Proteomes" id="UP000288805"/>
    </source>
</evidence>
<evidence type="ECO:0000313" key="1">
    <source>
        <dbReference type="EMBL" id="RVW71370.1"/>
    </source>
</evidence>
<proteinExistence type="predicted"/>
<name>A0A438GGP5_VITVI</name>
<dbReference type="EMBL" id="QGNW01000439">
    <property type="protein sequence ID" value="RVW71370.1"/>
    <property type="molecule type" value="Genomic_DNA"/>
</dbReference>
<evidence type="ECO:0008006" key="3">
    <source>
        <dbReference type="Google" id="ProtNLM"/>
    </source>
</evidence>
<dbReference type="AlphaFoldDB" id="A0A438GGP5"/>
<protein>
    <recommendedName>
        <fullName evidence="3">Retrotransposon Copia-like N-terminal domain-containing protein</fullName>
    </recommendedName>
</protein>
<reference evidence="1 2" key="1">
    <citation type="journal article" date="2018" name="PLoS Genet.">
        <title>Population sequencing reveals clonal diversity and ancestral inbreeding in the grapevine cultivar Chardonnay.</title>
        <authorList>
            <person name="Roach M.J."/>
            <person name="Johnson D.L."/>
            <person name="Bohlmann J."/>
            <person name="van Vuuren H.J."/>
            <person name="Jones S.J."/>
            <person name="Pretorius I.S."/>
            <person name="Schmidt S.A."/>
            <person name="Borneman A.R."/>
        </authorList>
    </citation>
    <scope>NUCLEOTIDE SEQUENCE [LARGE SCALE GENOMIC DNA]</scope>
    <source>
        <strain evidence="2">cv. Chardonnay</strain>
        <tissue evidence="1">Leaf</tissue>
    </source>
</reference>
<dbReference type="PANTHER" id="PTHR34222">
    <property type="entry name" value="GAG_PRE-INTEGRS DOMAIN-CONTAINING PROTEIN"/>
    <property type="match status" value="1"/>
</dbReference>
<dbReference type="Proteomes" id="UP000288805">
    <property type="component" value="Unassembled WGS sequence"/>
</dbReference>